<feature type="coiled-coil region" evidence="1">
    <location>
        <begin position="203"/>
        <end position="230"/>
    </location>
</feature>
<dbReference type="GeneID" id="25339326"/>
<feature type="compositionally biased region" description="Low complexity" evidence="2">
    <location>
        <begin position="168"/>
        <end position="177"/>
    </location>
</feature>
<evidence type="ECO:0000313" key="4">
    <source>
        <dbReference type="Proteomes" id="UP000030763"/>
    </source>
</evidence>
<name>U6M6X4_EIMMA</name>
<dbReference type="AlphaFoldDB" id="U6M6X4"/>
<feature type="region of interest" description="Disordered" evidence="2">
    <location>
        <begin position="545"/>
        <end position="565"/>
    </location>
</feature>
<dbReference type="OrthoDB" id="346414at2759"/>
<keyword evidence="4" id="KW-1185">Reference proteome</keyword>
<proteinExistence type="predicted"/>
<organism evidence="3 4">
    <name type="scientific">Eimeria maxima</name>
    <name type="common">Coccidian parasite</name>
    <dbReference type="NCBI Taxonomy" id="5804"/>
    <lineage>
        <taxon>Eukaryota</taxon>
        <taxon>Sar</taxon>
        <taxon>Alveolata</taxon>
        <taxon>Apicomplexa</taxon>
        <taxon>Conoidasida</taxon>
        <taxon>Coccidia</taxon>
        <taxon>Eucoccidiorida</taxon>
        <taxon>Eimeriorina</taxon>
        <taxon>Eimeriidae</taxon>
        <taxon>Eimeria</taxon>
    </lineage>
</organism>
<feature type="region of interest" description="Disordered" evidence="2">
    <location>
        <begin position="234"/>
        <end position="253"/>
    </location>
</feature>
<evidence type="ECO:0000256" key="1">
    <source>
        <dbReference type="SAM" id="Coils"/>
    </source>
</evidence>
<protein>
    <submittedName>
        <fullName evidence="3">Uncharacterized protein</fullName>
    </submittedName>
</protein>
<dbReference type="Proteomes" id="UP000030763">
    <property type="component" value="Unassembled WGS sequence"/>
</dbReference>
<evidence type="ECO:0000313" key="3">
    <source>
        <dbReference type="EMBL" id="CDJ58813.1"/>
    </source>
</evidence>
<reference evidence="3" key="1">
    <citation type="submission" date="2013-10" db="EMBL/GenBank/DDBJ databases">
        <title>Genomic analysis of the causative agents of coccidiosis in chickens.</title>
        <authorList>
            <person name="Reid A.J."/>
            <person name="Blake D."/>
            <person name="Billington K."/>
            <person name="Browne H."/>
            <person name="Dunn M."/>
            <person name="Hung S."/>
            <person name="Kawahara F."/>
            <person name="Miranda-Saavedra D."/>
            <person name="Mourier T."/>
            <person name="Nagra H."/>
            <person name="Otto T.D."/>
            <person name="Rawlings N."/>
            <person name="Sanchez A."/>
            <person name="Sanders M."/>
            <person name="Subramaniam C."/>
            <person name="Tay Y."/>
            <person name="Dear P."/>
            <person name="Doerig C."/>
            <person name="Gruber A."/>
            <person name="Parkinson J."/>
            <person name="Shirley M."/>
            <person name="Wan K.L."/>
            <person name="Berriman M."/>
            <person name="Tomley F."/>
            <person name="Pain A."/>
        </authorList>
    </citation>
    <scope>NUCLEOTIDE SEQUENCE [LARGE SCALE GENOMIC DNA]</scope>
    <source>
        <strain evidence="3">Weybridge</strain>
    </source>
</reference>
<feature type="compositionally biased region" description="Low complexity" evidence="2">
    <location>
        <begin position="236"/>
        <end position="251"/>
    </location>
</feature>
<gene>
    <name evidence="3" type="ORF">EMWEY_00053400</name>
</gene>
<feature type="region of interest" description="Disordered" evidence="2">
    <location>
        <begin position="168"/>
        <end position="201"/>
    </location>
</feature>
<dbReference type="RefSeq" id="XP_013335461.1">
    <property type="nucleotide sequence ID" value="XM_013480007.1"/>
</dbReference>
<feature type="region of interest" description="Disordered" evidence="2">
    <location>
        <begin position="595"/>
        <end position="618"/>
    </location>
</feature>
<evidence type="ECO:0000256" key="2">
    <source>
        <dbReference type="SAM" id="MobiDB-lite"/>
    </source>
</evidence>
<dbReference type="VEuPathDB" id="ToxoDB:EMWEY_00053400"/>
<feature type="region of interest" description="Disordered" evidence="2">
    <location>
        <begin position="298"/>
        <end position="321"/>
    </location>
</feature>
<keyword evidence="1" id="KW-0175">Coiled coil</keyword>
<reference evidence="3" key="2">
    <citation type="submission" date="2013-10" db="EMBL/GenBank/DDBJ databases">
        <authorList>
            <person name="Aslett M."/>
        </authorList>
    </citation>
    <scope>NUCLEOTIDE SEQUENCE [LARGE SCALE GENOMIC DNA]</scope>
    <source>
        <strain evidence="3">Weybridge</strain>
    </source>
</reference>
<dbReference type="EMBL" id="HG719854">
    <property type="protein sequence ID" value="CDJ58813.1"/>
    <property type="molecule type" value="Genomic_DNA"/>
</dbReference>
<feature type="compositionally biased region" description="Polar residues" evidence="2">
    <location>
        <begin position="299"/>
        <end position="308"/>
    </location>
</feature>
<feature type="compositionally biased region" description="Basic and acidic residues" evidence="2">
    <location>
        <begin position="604"/>
        <end position="618"/>
    </location>
</feature>
<accession>U6M6X4</accession>
<sequence length="618" mass="68212">MLTDGCLYTETYLKDEKDVEQLLQYFWRLKSGEGSPSEGSLHAPSRVAAKVLAACLLPNQERDLVQVFKIDELVKAGVKLKEAGRNAVEKEAIAARLVSLQLQDAAAELQLLKETYWLMLVDPMTLEQEDLDERLHTYKEVLCSGIQDKQRELKASYLGLFSTAAGTTTTAGTATSAPGEEEVPSRGRQNTFSLLQPGDRQPSEELAALLKQLSADRQAAERLSASFQEAIHAMKTSSTTSTSGGNGSSSSKWERAMKPMIEGVVGELMRLAADKTEAEKTQLLHEVVRLAGQAHAEVQASTEATGPTSSSSRAAAVRRRQKQQQGTQLLELLQDRCLQRGKIAASGAVRPADRLVVYGLEDVEEMVAPFFLPSLRSSRRSSSNSSSSRSSREDALMIDRSLDVDSPIVLDIAARKGSLEEQRQFINAVWWAVKKETLLAETNKSFRCPRTPEGDHTHTDGYPCNWEELQETIQLLLNKLQRQLESLWGELGPFFTARMRAFGVVGLDIESAAANADCRMVYNELQPLQELVSVQNKWMVKDKLKKREAPNSRRHREISPPWAHTEPTCINPPNAAAAAAVAAAAAAAAAATGVPQQTIQQRYYHTDKPRTVRNEDWS</sequence>